<evidence type="ECO:0008006" key="3">
    <source>
        <dbReference type="Google" id="ProtNLM"/>
    </source>
</evidence>
<name>A0ABM7X9R6_9BACT</name>
<organism evidence="1 2">
    <name type="scientific">Anaeromyxobacter paludicola</name>
    <dbReference type="NCBI Taxonomy" id="2918171"/>
    <lineage>
        <taxon>Bacteria</taxon>
        <taxon>Pseudomonadati</taxon>
        <taxon>Myxococcota</taxon>
        <taxon>Myxococcia</taxon>
        <taxon>Myxococcales</taxon>
        <taxon>Cystobacterineae</taxon>
        <taxon>Anaeromyxobacteraceae</taxon>
        <taxon>Anaeromyxobacter</taxon>
    </lineage>
</organism>
<dbReference type="RefSeq" id="WP_248345762.1">
    <property type="nucleotide sequence ID" value="NZ_AP025592.1"/>
</dbReference>
<sequence>MKYDRRITERFERFILQSEALRRFLGSPGALGSVPTRPPVVLDAQLRLGDLVTVYAGATKVLDIRQTSAGKLRASAAATYVKQAGAGVFGTFSNDDLPTHLDAWYSFFGAVNVDAAWVKEGTWQAWLARRGFLGLHEPWAVLDREAQPEGVDRKIQQWLAAKRAPWKAAMAEEMPRQRNAVQGVDPGASPDFLAVLPTGDLGIIEVKHGSNGAGIYYGPVQVGGYVALWQELLAQDRDTVGNLNAMIEQRQRIGLLSSLFPRVRTNPKCIPLLVVGAPKAASPVWGAAGLLDKAIRAAKSAGAPLHDLEVWVATETDMRLRNVTKTLAP</sequence>
<dbReference type="EMBL" id="AP025592">
    <property type="protein sequence ID" value="BDG08584.1"/>
    <property type="molecule type" value="Genomic_DNA"/>
</dbReference>
<gene>
    <name evidence="1" type="ORF">AMPC_16970</name>
</gene>
<protein>
    <recommendedName>
        <fullName evidence="3">Nuclease</fullName>
    </recommendedName>
</protein>
<evidence type="ECO:0000313" key="2">
    <source>
        <dbReference type="Proteomes" id="UP001162734"/>
    </source>
</evidence>
<reference evidence="2" key="1">
    <citation type="journal article" date="2022" name="Int. J. Syst. Evol. Microbiol.">
        <title>Anaeromyxobacter oryzae sp. nov., Anaeromyxobacter diazotrophicus sp. nov. and Anaeromyxobacter paludicola sp. nov., isolated from paddy soils.</title>
        <authorList>
            <person name="Itoh H."/>
            <person name="Xu Z."/>
            <person name="Mise K."/>
            <person name="Masuda Y."/>
            <person name="Ushijima N."/>
            <person name="Hayakawa C."/>
            <person name="Shiratori Y."/>
            <person name="Senoo K."/>
        </authorList>
    </citation>
    <scope>NUCLEOTIDE SEQUENCE [LARGE SCALE GENOMIC DNA]</scope>
    <source>
        <strain evidence="2">Red630</strain>
    </source>
</reference>
<evidence type="ECO:0000313" key="1">
    <source>
        <dbReference type="EMBL" id="BDG08584.1"/>
    </source>
</evidence>
<dbReference type="Proteomes" id="UP001162734">
    <property type="component" value="Chromosome"/>
</dbReference>
<proteinExistence type="predicted"/>
<accession>A0ABM7X9R6</accession>
<keyword evidence="2" id="KW-1185">Reference proteome</keyword>